<gene>
    <name evidence="10 13" type="primary">lexA</name>
    <name evidence="13" type="ORF">KME25_27155</name>
</gene>
<dbReference type="InterPro" id="IPR006200">
    <property type="entry name" value="LexA"/>
</dbReference>
<keyword evidence="5 10" id="KW-0805">Transcription regulation</keyword>
<evidence type="ECO:0000256" key="3">
    <source>
        <dbReference type="ARBA" id="ARBA00022763"/>
    </source>
</evidence>
<evidence type="ECO:0000256" key="4">
    <source>
        <dbReference type="ARBA" id="ARBA00022801"/>
    </source>
</evidence>
<dbReference type="Gene3D" id="2.10.109.10">
    <property type="entry name" value="Umud Fragment, subunit A"/>
    <property type="match status" value="1"/>
</dbReference>
<feature type="domain" description="LexA repressor DNA-binding" evidence="12">
    <location>
        <begin position="1"/>
        <end position="65"/>
    </location>
</feature>
<feature type="site" description="Cleavage; by autolysis" evidence="10">
    <location>
        <begin position="84"/>
        <end position="85"/>
    </location>
</feature>
<dbReference type="Pfam" id="PF00717">
    <property type="entry name" value="Peptidase_S24"/>
    <property type="match status" value="1"/>
</dbReference>
<keyword evidence="8 10" id="KW-0234">DNA repair</keyword>
<dbReference type="PANTHER" id="PTHR33516">
    <property type="entry name" value="LEXA REPRESSOR"/>
    <property type="match status" value="1"/>
</dbReference>
<dbReference type="CDD" id="cd06529">
    <property type="entry name" value="S24_LexA-like"/>
    <property type="match status" value="1"/>
</dbReference>
<dbReference type="InterPro" id="IPR036390">
    <property type="entry name" value="WH_DNA-bd_sf"/>
</dbReference>
<dbReference type="Pfam" id="PF01726">
    <property type="entry name" value="LexA_DNA_bind"/>
    <property type="match status" value="1"/>
</dbReference>
<dbReference type="GO" id="GO:0045892">
    <property type="term" value="P:negative regulation of DNA-templated transcription"/>
    <property type="evidence" value="ECO:0007669"/>
    <property type="project" value="UniProtKB-UniRule"/>
</dbReference>
<evidence type="ECO:0000256" key="1">
    <source>
        <dbReference type="ARBA" id="ARBA00022491"/>
    </source>
</evidence>
<dbReference type="EC" id="3.4.21.88" evidence="10"/>
<evidence type="ECO:0000313" key="14">
    <source>
        <dbReference type="Proteomes" id="UP000753908"/>
    </source>
</evidence>
<evidence type="ECO:0000256" key="2">
    <source>
        <dbReference type="ARBA" id="ARBA00022705"/>
    </source>
</evidence>
<feature type="domain" description="Peptidase S24/S26A/S26B/S26C" evidence="11">
    <location>
        <begin position="77"/>
        <end position="194"/>
    </location>
</feature>
<keyword evidence="4 10" id="KW-0378">Hydrolase</keyword>
<dbReference type="InterPro" id="IPR015927">
    <property type="entry name" value="Peptidase_S24_S26A/B/C"/>
</dbReference>
<keyword evidence="2 10" id="KW-0235">DNA replication</keyword>
<name>A0A951PQZ5_9CYAN</name>
<feature type="DNA-binding region" description="H-T-H motif" evidence="10">
    <location>
        <begin position="28"/>
        <end position="48"/>
    </location>
</feature>
<dbReference type="GO" id="GO:0004252">
    <property type="term" value="F:serine-type endopeptidase activity"/>
    <property type="evidence" value="ECO:0007669"/>
    <property type="project" value="UniProtKB-UniRule"/>
</dbReference>
<reference evidence="13" key="2">
    <citation type="journal article" date="2022" name="Microbiol. Resour. Announc.">
        <title>Metagenome Sequencing to Explore Phylogenomics of Terrestrial Cyanobacteria.</title>
        <authorList>
            <person name="Ward R.D."/>
            <person name="Stajich J.E."/>
            <person name="Johansen J.R."/>
            <person name="Huntemann M."/>
            <person name="Clum A."/>
            <person name="Foster B."/>
            <person name="Foster B."/>
            <person name="Roux S."/>
            <person name="Palaniappan K."/>
            <person name="Varghese N."/>
            <person name="Mukherjee S."/>
            <person name="Reddy T.B.K."/>
            <person name="Daum C."/>
            <person name="Copeland A."/>
            <person name="Chen I.A."/>
            <person name="Ivanova N.N."/>
            <person name="Kyrpides N.C."/>
            <person name="Shapiro N."/>
            <person name="Eloe-Fadrosh E.A."/>
            <person name="Pietrasiak N."/>
        </authorList>
    </citation>
    <scope>NUCLEOTIDE SEQUENCE</scope>
    <source>
        <strain evidence="13">CPER-KK1</strain>
    </source>
</reference>
<comment type="function">
    <text evidence="10">Represses a number of genes involved in the response to DNA damage (SOS response), including recA and lexA. In the presence of single-stranded DNA, RecA interacts with LexA causing an autocatalytic cleavage which disrupts the DNA-binding part of LexA, leading to derepression of the SOS regulon and eventually DNA repair.</text>
</comment>
<dbReference type="GO" id="GO:0006508">
    <property type="term" value="P:proteolysis"/>
    <property type="evidence" value="ECO:0007669"/>
    <property type="project" value="InterPro"/>
</dbReference>
<feature type="active site" description="For autocatalytic cleavage activity" evidence="10">
    <location>
        <position position="118"/>
    </location>
</feature>
<keyword evidence="10" id="KW-0068">Autocatalytic cleavage</keyword>
<feature type="active site" description="For autocatalytic cleavage activity" evidence="10">
    <location>
        <position position="159"/>
    </location>
</feature>
<proteinExistence type="inferred from homology"/>
<keyword evidence="3 10" id="KW-0227">DNA damage</keyword>
<dbReference type="NCBIfam" id="TIGR00498">
    <property type="entry name" value="lexA"/>
    <property type="match status" value="1"/>
</dbReference>
<keyword evidence="9 10" id="KW-0742">SOS response</keyword>
<comment type="subunit">
    <text evidence="10">Homodimer.</text>
</comment>
<dbReference type="GO" id="GO:0009432">
    <property type="term" value="P:SOS response"/>
    <property type="evidence" value="ECO:0007669"/>
    <property type="project" value="UniProtKB-UniRule"/>
</dbReference>
<evidence type="ECO:0000256" key="9">
    <source>
        <dbReference type="ARBA" id="ARBA00023236"/>
    </source>
</evidence>
<comment type="caution">
    <text evidence="13">The sequence shown here is derived from an EMBL/GenBank/DDBJ whole genome shotgun (WGS) entry which is preliminary data.</text>
</comment>
<keyword evidence="1 10" id="KW-0678">Repressor</keyword>
<accession>A0A951PQZ5</accession>
<keyword evidence="6 10" id="KW-0238">DNA-binding</keyword>
<dbReference type="AlphaFoldDB" id="A0A951PQZ5"/>
<sequence length="214" mass="23709">MESLTEAQQQLYEWLVDYIRTSQHAPSIRQMMRAMNLRSPAPVQSRLEHLRNKGYIDWTEGKARTIRILGGTSVGVPVLGAIAAGGLVEPFTDAVEQLDVSSFFRHPGNFALRVIGDSMIEDLIAEGDVVIMRPVPDPEHLKNGLIVAARVEGQGTTLKRFYRKGERVTLKPANSKYHPIEVAAASVQVQGVLVGVWRGYEVADQPVATNQPRR</sequence>
<dbReference type="PANTHER" id="PTHR33516:SF2">
    <property type="entry name" value="LEXA REPRESSOR-RELATED"/>
    <property type="match status" value="1"/>
</dbReference>
<dbReference type="GO" id="GO:0006260">
    <property type="term" value="P:DNA replication"/>
    <property type="evidence" value="ECO:0007669"/>
    <property type="project" value="UniProtKB-UniRule"/>
</dbReference>
<comment type="catalytic activity">
    <reaction evidence="10">
        <text>Hydrolysis of Ala-|-Gly bond in repressor LexA.</text>
        <dbReference type="EC" id="3.4.21.88"/>
    </reaction>
</comment>
<evidence type="ECO:0000256" key="5">
    <source>
        <dbReference type="ARBA" id="ARBA00023015"/>
    </source>
</evidence>
<keyword evidence="7 10" id="KW-0804">Transcription</keyword>
<evidence type="ECO:0000256" key="6">
    <source>
        <dbReference type="ARBA" id="ARBA00023125"/>
    </source>
</evidence>
<evidence type="ECO:0000259" key="12">
    <source>
        <dbReference type="Pfam" id="PF01726"/>
    </source>
</evidence>
<protein>
    <recommendedName>
        <fullName evidence="10">LexA repressor</fullName>
        <ecNumber evidence="10">3.4.21.88</ecNumber>
    </recommendedName>
</protein>
<evidence type="ECO:0000259" key="11">
    <source>
        <dbReference type="Pfam" id="PF00717"/>
    </source>
</evidence>
<dbReference type="InterPro" id="IPR036286">
    <property type="entry name" value="LexA/Signal_pep-like_sf"/>
</dbReference>
<dbReference type="GO" id="GO:0003677">
    <property type="term" value="F:DNA binding"/>
    <property type="evidence" value="ECO:0007669"/>
    <property type="project" value="UniProtKB-UniRule"/>
</dbReference>
<evidence type="ECO:0000256" key="7">
    <source>
        <dbReference type="ARBA" id="ARBA00023163"/>
    </source>
</evidence>
<comment type="similarity">
    <text evidence="10">Belongs to the peptidase S24 family.</text>
</comment>
<evidence type="ECO:0000256" key="10">
    <source>
        <dbReference type="HAMAP-Rule" id="MF_00015"/>
    </source>
</evidence>
<evidence type="ECO:0000313" key="13">
    <source>
        <dbReference type="EMBL" id="MBW4548088.1"/>
    </source>
</evidence>
<evidence type="ECO:0000256" key="8">
    <source>
        <dbReference type="ARBA" id="ARBA00023204"/>
    </source>
</evidence>
<dbReference type="GO" id="GO:0006281">
    <property type="term" value="P:DNA repair"/>
    <property type="evidence" value="ECO:0007669"/>
    <property type="project" value="UniProtKB-UniRule"/>
</dbReference>
<dbReference type="SUPFAM" id="SSF51306">
    <property type="entry name" value="LexA/Signal peptidase"/>
    <property type="match status" value="1"/>
</dbReference>
<dbReference type="Proteomes" id="UP000753908">
    <property type="component" value="Unassembled WGS sequence"/>
</dbReference>
<dbReference type="SUPFAM" id="SSF46785">
    <property type="entry name" value="Winged helix' DNA-binding domain"/>
    <property type="match status" value="1"/>
</dbReference>
<dbReference type="EMBL" id="JAHHIF010000054">
    <property type="protein sequence ID" value="MBW4548088.1"/>
    <property type="molecule type" value="Genomic_DNA"/>
</dbReference>
<dbReference type="InterPro" id="IPR006199">
    <property type="entry name" value="LexA_DNA-bd_dom"/>
</dbReference>
<dbReference type="HAMAP" id="MF_00015">
    <property type="entry name" value="LexA"/>
    <property type="match status" value="1"/>
</dbReference>
<reference evidence="13" key="1">
    <citation type="submission" date="2021-05" db="EMBL/GenBank/DDBJ databases">
        <authorList>
            <person name="Pietrasiak N."/>
            <person name="Ward R."/>
            <person name="Stajich J.E."/>
            <person name="Kurbessoian T."/>
        </authorList>
    </citation>
    <scope>NUCLEOTIDE SEQUENCE</scope>
    <source>
        <strain evidence="13">CPER-KK1</strain>
    </source>
</reference>
<dbReference type="InterPro" id="IPR039418">
    <property type="entry name" value="LexA-like"/>
</dbReference>
<organism evidence="13 14">
    <name type="scientific">Symplocastrum torsivum CPER-KK1</name>
    <dbReference type="NCBI Taxonomy" id="450513"/>
    <lineage>
        <taxon>Bacteria</taxon>
        <taxon>Bacillati</taxon>
        <taxon>Cyanobacteriota</taxon>
        <taxon>Cyanophyceae</taxon>
        <taxon>Oscillatoriophycideae</taxon>
        <taxon>Oscillatoriales</taxon>
        <taxon>Microcoleaceae</taxon>
        <taxon>Symplocastrum</taxon>
    </lineage>
</organism>
<dbReference type="Gene3D" id="1.10.10.10">
    <property type="entry name" value="Winged helix-like DNA-binding domain superfamily/Winged helix DNA-binding domain"/>
    <property type="match status" value="1"/>
</dbReference>
<dbReference type="InterPro" id="IPR036388">
    <property type="entry name" value="WH-like_DNA-bd_sf"/>
</dbReference>
<dbReference type="InterPro" id="IPR050077">
    <property type="entry name" value="LexA_repressor"/>
</dbReference>